<organism evidence="4">
    <name type="scientific">Bifidobacterium longum</name>
    <dbReference type="NCBI Taxonomy" id="216816"/>
    <lineage>
        <taxon>Bacteria</taxon>
        <taxon>Bacillati</taxon>
        <taxon>Actinomycetota</taxon>
        <taxon>Actinomycetes</taxon>
        <taxon>Bifidobacteriales</taxon>
        <taxon>Bifidobacteriaceae</taxon>
        <taxon>Bifidobacterium</taxon>
    </lineage>
</organism>
<feature type="region of interest" description="Disordered" evidence="1">
    <location>
        <begin position="186"/>
        <end position="226"/>
    </location>
</feature>
<sequence length="226" mass="24451">MGKEPGAVPENLTSREKAILVEQTSEKLGVTARGLLPMVGIARSAYRYRLNAMKRPDKDAPLPELVREAFENSRRRYGYGRVHLEPKSMGVRASAKRVMRLMTPHGPVPLFKSAKRYSSYKGELTKAPKNPVNRDFHAEAPNRLWVTDITEFAIPAGKVYLSPVIGRHGGMPVAWTIGTSPNAALATGCSSPRAPRSRPARRRSSTRTVDAATGGTNGSASAGSTG</sequence>
<dbReference type="InterPro" id="IPR012337">
    <property type="entry name" value="RNaseH-like_sf"/>
</dbReference>
<dbReference type="Pfam" id="PF13276">
    <property type="entry name" value="HTH_21"/>
    <property type="match status" value="1"/>
</dbReference>
<dbReference type="EMBL" id="CACRSV010000037">
    <property type="protein sequence ID" value="VYT18915.1"/>
    <property type="molecule type" value="Genomic_DNA"/>
</dbReference>
<dbReference type="Proteomes" id="UP001277803">
    <property type="component" value="Unassembled WGS sequence"/>
</dbReference>
<dbReference type="InterPro" id="IPR025948">
    <property type="entry name" value="HTH-like_dom"/>
</dbReference>
<feature type="domain" description="HTH-like" evidence="2">
    <location>
        <begin position="62"/>
        <end position="106"/>
    </location>
</feature>
<evidence type="ECO:0000259" key="2">
    <source>
        <dbReference type="Pfam" id="PF13276"/>
    </source>
</evidence>
<name>A0A6N2UJZ0_BIFLN</name>
<gene>
    <name evidence="4" type="ORF">BLLFYP82_02009</name>
    <name evidence="3" type="ORF">RS890_10085</name>
</gene>
<dbReference type="AlphaFoldDB" id="A0A6N2UJZ0"/>
<evidence type="ECO:0000256" key="1">
    <source>
        <dbReference type="SAM" id="MobiDB-lite"/>
    </source>
</evidence>
<dbReference type="EMBL" id="JAWLRA010000037">
    <property type="protein sequence ID" value="MDW3127404.1"/>
    <property type="molecule type" value="Genomic_DNA"/>
</dbReference>
<feature type="compositionally biased region" description="Low complexity" evidence="1">
    <location>
        <begin position="206"/>
        <end position="226"/>
    </location>
</feature>
<reference evidence="4" key="1">
    <citation type="submission" date="2019-11" db="EMBL/GenBank/DDBJ databases">
        <authorList>
            <person name="Feng L."/>
        </authorList>
    </citation>
    <scope>NUCLEOTIDE SEQUENCE</scope>
    <source>
        <strain evidence="4">BlongumLFYP82</strain>
    </source>
</reference>
<dbReference type="SUPFAM" id="SSF53098">
    <property type="entry name" value="Ribonuclease H-like"/>
    <property type="match status" value="1"/>
</dbReference>
<feature type="compositionally biased region" description="Basic residues" evidence="1">
    <location>
        <begin position="195"/>
        <end position="205"/>
    </location>
</feature>
<evidence type="ECO:0000313" key="3">
    <source>
        <dbReference type="EMBL" id="MDW3127404.1"/>
    </source>
</evidence>
<accession>A0A6N2UJZ0</accession>
<proteinExistence type="predicted"/>
<dbReference type="InterPro" id="IPR050900">
    <property type="entry name" value="Transposase_IS3/IS150/IS904"/>
</dbReference>
<reference evidence="3" key="2">
    <citation type="submission" date="2023-10" db="EMBL/GenBank/DDBJ databases">
        <title>Rapid discrimination of Bifidobacterium longum Subspecies based on MALDI-TOF MS and Machine Learning.</title>
        <authorList>
            <person name="Chen J."/>
        </authorList>
    </citation>
    <scope>NUCLEOTIDE SEQUENCE</scope>
    <source>
        <strain evidence="3">YGMCC0039</strain>
    </source>
</reference>
<protein>
    <submittedName>
        <fullName evidence="3">IS3 family transposase</fullName>
    </submittedName>
</protein>
<evidence type="ECO:0000313" key="4">
    <source>
        <dbReference type="EMBL" id="VYT18915.1"/>
    </source>
</evidence>
<dbReference type="RefSeq" id="WP_229031648.1">
    <property type="nucleotide sequence ID" value="NZ_CACRSV010000037.1"/>
</dbReference>
<dbReference type="PANTHER" id="PTHR46889">
    <property type="entry name" value="TRANSPOSASE INSF FOR INSERTION SEQUENCE IS3B-RELATED"/>
    <property type="match status" value="1"/>
</dbReference>
<dbReference type="PANTHER" id="PTHR46889:SF4">
    <property type="entry name" value="TRANSPOSASE INSO FOR INSERTION SEQUENCE ELEMENT IS911B-RELATED"/>
    <property type="match status" value="1"/>
</dbReference>